<dbReference type="SUPFAM" id="SSF55811">
    <property type="entry name" value="Nudix"/>
    <property type="match status" value="1"/>
</dbReference>
<feature type="non-terminal residue" evidence="2">
    <location>
        <position position="1"/>
    </location>
</feature>
<organism evidence="2 3">
    <name type="scientific">Candidatus Doudnabacteria bacterium CG10_big_fil_rev_8_21_14_0_10_42_18</name>
    <dbReference type="NCBI Taxonomy" id="1974552"/>
    <lineage>
        <taxon>Bacteria</taxon>
        <taxon>Candidatus Doudnaibacteriota</taxon>
    </lineage>
</organism>
<dbReference type="InterPro" id="IPR000086">
    <property type="entry name" value="NUDIX_hydrolase_dom"/>
</dbReference>
<accession>A0A2H0VAA6</accession>
<proteinExistence type="predicted"/>
<dbReference type="InterPro" id="IPR015797">
    <property type="entry name" value="NUDIX_hydrolase-like_dom_sf"/>
</dbReference>
<evidence type="ECO:0000313" key="2">
    <source>
        <dbReference type="EMBL" id="PIR96032.1"/>
    </source>
</evidence>
<reference evidence="3" key="1">
    <citation type="submission" date="2017-09" db="EMBL/GenBank/DDBJ databases">
        <title>Depth-based differentiation of microbial function through sediment-hosted aquifers and enrichment of novel symbionts in the deep terrestrial subsurface.</title>
        <authorList>
            <person name="Probst A.J."/>
            <person name="Ladd B."/>
            <person name="Jarett J.K."/>
            <person name="Geller-Mcgrath D.E."/>
            <person name="Sieber C.M.K."/>
            <person name="Emerson J.B."/>
            <person name="Anantharaman K."/>
            <person name="Thomas B.C."/>
            <person name="Malmstrom R."/>
            <person name="Stieglmeier M."/>
            <person name="Klingl A."/>
            <person name="Woyke T."/>
            <person name="Ryan C.M."/>
            <person name="Banfield J.F."/>
        </authorList>
    </citation>
    <scope>NUCLEOTIDE SEQUENCE [LARGE SCALE GENOMIC DNA]</scope>
</reference>
<dbReference type="Pfam" id="PF00293">
    <property type="entry name" value="NUDIX"/>
    <property type="match status" value="1"/>
</dbReference>
<dbReference type="PANTHER" id="PTHR10885">
    <property type="entry name" value="ISOPENTENYL-DIPHOSPHATE DELTA-ISOMERASE"/>
    <property type="match status" value="1"/>
</dbReference>
<dbReference type="EMBL" id="PFAK01000052">
    <property type="protein sequence ID" value="PIR96032.1"/>
    <property type="molecule type" value="Genomic_DNA"/>
</dbReference>
<comment type="caution">
    <text evidence="2">The sequence shown here is derived from an EMBL/GenBank/DDBJ whole genome shotgun (WGS) entry which is preliminary data.</text>
</comment>
<evidence type="ECO:0000313" key="3">
    <source>
        <dbReference type="Proteomes" id="UP000230922"/>
    </source>
</evidence>
<dbReference type="GO" id="GO:0003824">
    <property type="term" value="F:catalytic activity"/>
    <property type="evidence" value="ECO:0007669"/>
    <property type="project" value="UniProtKB-ARBA"/>
</dbReference>
<evidence type="ECO:0000259" key="1">
    <source>
        <dbReference type="PROSITE" id="PS51462"/>
    </source>
</evidence>
<sequence>NNQEMDINIKNTTDPLEELHDIVDMEDKIIGTTTRKEFLQNPKLMRRSAHIWLKNSKGLWWMQQRSLTKDLQPLYWQSACSGFIRAGANYEPQILKEAQRELKEELGITASLKLFKIIPMPSLSVGGIIVYWYIGKHDGPFKINREEIRDFKDFNLKKVWGGYKRGKIKLTDPFVKELDYFLKHPRMLKGA</sequence>
<dbReference type="Proteomes" id="UP000230922">
    <property type="component" value="Unassembled WGS sequence"/>
</dbReference>
<protein>
    <recommendedName>
        <fullName evidence="1">Nudix hydrolase domain-containing protein</fullName>
    </recommendedName>
</protein>
<dbReference type="Gene3D" id="3.90.79.10">
    <property type="entry name" value="Nucleoside Triphosphate Pyrophosphohydrolase"/>
    <property type="match status" value="1"/>
</dbReference>
<dbReference type="PROSITE" id="PS51462">
    <property type="entry name" value="NUDIX"/>
    <property type="match status" value="1"/>
</dbReference>
<gene>
    <name evidence="2" type="ORF">COT92_03225</name>
</gene>
<dbReference type="PANTHER" id="PTHR10885:SF0">
    <property type="entry name" value="ISOPENTENYL-DIPHOSPHATE DELTA-ISOMERASE"/>
    <property type="match status" value="1"/>
</dbReference>
<dbReference type="AlphaFoldDB" id="A0A2H0VAA6"/>
<name>A0A2H0VAA6_9BACT</name>
<feature type="domain" description="Nudix hydrolase" evidence="1">
    <location>
        <begin position="44"/>
        <end position="176"/>
    </location>
</feature>